<reference evidence="2" key="1">
    <citation type="submission" date="2005-09" db="EMBL/GenBank/DDBJ databases">
        <authorList>
            <person name="Mural R.J."/>
            <person name="Li P.W."/>
            <person name="Adams M.D."/>
            <person name="Amanatides P.G."/>
            <person name="Baden-Tillson H."/>
            <person name="Barnstead M."/>
            <person name="Chin S.H."/>
            <person name="Dew I."/>
            <person name="Evans C.A."/>
            <person name="Ferriera S."/>
            <person name="Flanigan M."/>
            <person name="Fosler C."/>
            <person name="Glodek A."/>
            <person name="Gu Z."/>
            <person name="Holt R.A."/>
            <person name="Jennings D."/>
            <person name="Kraft C.L."/>
            <person name="Lu F."/>
            <person name="Nguyen T."/>
            <person name="Nusskern D.R."/>
            <person name="Pfannkoch C.M."/>
            <person name="Sitter C."/>
            <person name="Sutton G.G."/>
            <person name="Venter J.C."/>
            <person name="Wang Z."/>
            <person name="Woodage T."/>
            <person name="Zheng X.H."/>
            <person name="Zhong F."/>
        </authorList>
    </citation>
    <scope>NUCLEOTIDE SEQUENCE [LARGE SCALE GENOMIC DNA]</scope>
    <source>
        <strain>BN</strain>
        <strain evidence="2">Sprague-Dawley</strain>
    </source>
</reference>
<evidence type="ECO:0000313" key="1">
    <source>
        <dbReference type="EMBL" id="EDM08381.1"/>
    </source>
</evidence>
<sequence>MLPRCCLGDNELNL</sequence>
<accession>A6JBK4</accession>
<dbReference type="Proteomes" id="UP000234681">
    <property type="component" value="Chromosome 1"/>
</dbReference>
<name>A6JBK4_RAT</name>
<organism evidence="1 2">
    <name type="scientific">Rattus norvegicus</name>
    <name type="common">Rat</name>
    <dbReference type="NCBI Taxonomy" id="10116"/>
    <lineage>
        <taxon>Eukaryota</taxon>
        <taxon>Metazoa</taxon>
        <taxon>Chordata</taxon>
        <taxon>Craniata</taxon>
        <taxon>Vertebrata</taxon>
        <taxon>Euteleostomi</taxon>
        <taxon>Mammalia</taxon>
        <taxon>Eutheria</taxon>
        <taxon>Euarchontoglires</taxon>
        <taxon>Glires</taxon>
        <taxon>Rodentia</taxon>
        <taxon>Myomorpha</taxon>
        <taxon>Muroidea</taxon>
        <taxon>Muridae</taxon>
        <taxon>Murinae</taxon>
        <taxon>Rattus</taxon>
    </lineage>
</organism>
<gene>
    <name evidence="1" type="ORF">rCG_24787</name>
</gene>
<proteinExistence type="predicted"/>
<dbReference type="EMBL" id="CH473980">
    <property type="protein sequence ID" value="EDM08381.1"/>
    <property type="molecule type" value="Genomic_DNA"/>
</dbReference>
<protein>
    <submittedName>
        <fullName evidence="1">RCG24787</fullName>
    </submittedName>
</protein>
<evidence type="ECO:0000313" key="2">
    <source>
        <dbReference type="Proteomes" id="UP000234681"/>
    </source>
</evidence>